<sequence>MKLTTTGIISALCWSARIGSASTAHILTYDPHPQPRHDPHSRTLSPVPARLLLAQRAGVEDYHRADIARDEVIDAINAYGLRHRMFTEQRDGPRRALILVEGAEGKELDSLRSAYTSVQVSPAPAAHASKGLFVDLIKQSDPRPLAALSDDAVLANIKETNNVVVNGDMFYVADSLADASAMFEKLAKSNEWSITALISPPADLSAKQGKEEKFQWGTYEIPQRQIKAKRDRSPKEEPLTETHDFKPVQSFSAPASSFANNTTPLRGILPACFTSQSACESATRNCTGHGECSKKYHDPDSLAPGGSTGLDCWSCQCKSTKSSDGKKTTVWGGPACQKKDVSVEFWLIALFTVGLVSLIGFAVGTLFSMGSEELPSVIGAGVSGPTARK</sequence>
<evidence type="ECO:0000313" key="3">
    <source>
        <dbReference type="EMBL" id="EME79682.1"/>
    </source>
</evidence>
<name>M3AQH9_PSEFD</name>
<proteinExistence type="predicted"/>
<feature type="domain" description="Vacuolar sorting protein Vps3844 C-terminal" evidence="2">
    <location>
        <begin position="272"/>
        <end position="380"/>
    </location>
</feature>
<feature type="transmembrane region" description="Helical" evidence="1">
    <location>
        <begin position="345"/>
        <end position="367"/>
    </location>
</feature>
<dbReference type="InterPro" id="IPR024382">
    <property type="entry name" value="Vps3844_C"/>
</dbReference>
<keyword evidence="1" id="KW-0472">Membrane</keyword>
<dbReference type="PANTHER" id="PTHR36853">
    <property type="entry name" value="EXPRESSED PROTEIN"/>
    <property type="match status" value="1"/>
</dbReference>
<dbReference type="InterPro" id="IPR053065">
    <property type="entry name" value="Archenteron_Induction-Rel"/>
</dbReference>
<dbReference type="Pfam" id="PF12955">
    <property type="entry name" value="Vps3844_C"/>
    <property type="match status" value="1"/>
</dbReference>
<dbReference type="HOGENOM" id="CLU_054960_0_0_1"/>
<dbReference type="EMBL" id="KB446562">
    <property type="protein sequence ID" value="EME79682.1"/>
    <property type="molecule type" value="Genomic_DNA"/>
</dbReference>
<dbReference type="Proteomes" id="UP000016932">
    <property type="component" value="Unassembled WGS sequence"/>
</dbReference>
<organism evidence="3 4">
    <name type="scientific">Pseudocercospora fijiensis (strain CIRAD86)</name>
    <name type="common">Black leaf streak disease fungus</name>
    <name type="synonym">Mycosphaerella fijiensis</name>
    <dbReference type="NCBI Taxonomy" id="383855"/>
    <lineage>
        <taxon>Eukaryota</taxon>
        <taxon>Fungi</taxon>
        <taxon>Dikarya</taxon>
        <taxon>Ascomycota</taxon>
        <taxon>Pezizomycotina</taxon>
        <taxon>Dothideomycetes</taxon>
        <taxon>Dothideomycetidae</taxon>
        <taxon>Mycosphaerellales</taxon>
        <taxon>Mycosphaerellaceae</taxon>
        <taxon>Pseudocercospora</taxon>
    </lineage>
</organism>
<dbReference type="KEGG" id="pfj:MYCFIDRAFT_212285"/>
<reference evidence="3 4" key="1">
    <citation type="journal article" date="2012" name="PLoS Pathog.">
        <title>Diverse lifestyles and strategies of plant pathogenesis encoded in the genomes of eighteen Dothideomycetes fungi.</title>
        <authorList>
            <person name="Ohm R.A."/>
            <person name="Feau N."/>
            <person name="Henrissat B."/>
            <person name="Schoch C.L."/>
            <person name="Horwitz B.A."/>
            <person name="Barry K.W."/>
            <person name="Condon B.J."/>
            <person name="Copeland A.C."/>
            <person name="Dhillon B."/>
            <person name="Glaser F."/>
            <person name="Hesse C.N."/>
            <person name="Kosti I."/>
            <person name="LaButti K."/>
            <person name="Lindquist E.A."/>
            <person name="Lucas S."/>
            <person name="Salamov A.A."/>
            <person name="Bradshaw R.E."/>
            <person name="Ciuffetti L."/>
            <person name="Hamelin R.C."/>
            <person name="Kema G.H.J."/>
            <person name="Lawrence C."/>
            <person name="Scott J.A."/>
            <person name="Spatafora J.W."/>
            <person name="Turgeon B.G."/>
            <person name="de Wit P.J.G.M."/>
            <person name="Zhong S."/>
            <person name="Goodwin S.B."/>
            <person name="Grigoriev I.V."/>
        </authorList>
    </citation>
    <scope>NUCLEOTIDE SEQUENCE [LARGE SCALE GENOMIC DNA]</scope>
    <source>
        <strain evidence="3 4">CIRAD86</strain>
    </source>
</reference>
<evidence type="ECO:0000259" key="2">
    <source>
        <dbReference type="Pfam" id="PF12955"/>
    </source>
</evidence>
<gene>
    <name evidence="3" type="ORF">MYCFIDRAFT_212285</name>
</gene>
<dbReference type="VEuPathDB" id="FungiDB:MYCFIDRAFT_212285"/>
<evidence type="ECO:0000256" key="1">
    <source>
        <dbReference type="SAM" id="Phobius"/>
    </source>
</evidence>
<dbReference type="OrthoDB" id="5583277at2759"/>
<evidence type="ECO:0000313" key="4">
    <source>
        <dbReference type="Proteomes" id="UP000016932"/>
    </source>
</evidence>
<dbReference type="GO" id="GO:0005783">
    <property type="term" value="C:endoplasmic reticulum"/>
    <property type="evidence" value="ECO:0007669"/>
    <property type="project" value="TreeGrafter"/>
</dbReference>
<dbReference type="PANTHER" id="PTHR36853:SF1">
    <property type="entry name" value="DUF3844 DOMAIN-CONTAINING PROTEIN"/>
    <property type="match status" value="1"/>
</dbReference>
<keyword evidence="1" id="KW-0812">Transmembrane</keyword>
<accession>M3AQH9</accession>
<dbReference type="AlphaFoldDB" id="M3AQH9"/>
<protein>
    <recommendedName>
        <fullName evidence="2">Vacuolar sorting protein Vps3844 C-terminal domain-containing protein</fullName>
    </recommendedName>
</protein>
<keyword evidence="1" id="KW-1133">Transmembrane helix</keyword>
<dbReference type="eggNOG" id="ENOG502S64Q">
    <property type="taxonomic scope" value="Eukaryota"/>
</dbReference>
<dbReference type="GeneID" id="19337668"/>
<keyword evidence="4" id="KW-1185">Reference proteome</keyword>
<dbReference type="RefSeq" id="XP_007930336.1">
    <property type="nucleotide sequence ID" value="XM_007932145.1"/>
</dbReference>